<evidence type="ECO:0000313" key="3">
    <source>
        <dbReference type="Proteomes" id="UP000016933"/>
    </source>
</evidence>
<feature type="compositionally biased region" description="Basic and acidic residues" evidence="1">
    <location>
        <begin position="215"/>
        <end position="228"/>
    </location>
</feature>
<organism evidence="2 3">
    <name type="scientific">Dothistroma septosporum (strain NZE10 / CBS 128990)</name>
    <name type="common">Red band needle blight fungus</name>
    <name type="synonym">Mycosphaerella pini</name>
    <dbReference type="NCBI Taxonomy" id="675120"/>
    <lineage>
        <taxon>Eukaryota</taxon>
        <taxon>Fungi</taxon>
        <taxon>Dikarya</taxon>
        <taxon>Ascomycota</taxon>
        <taxon>Pezizomycotina</taxon>
        <taxon>Dothideomycetes</taxon>
        <taxon>Dothideomycetidae</taxon>
        <taxon>Mycosphaerellales</taxon>
        <taxon>Mycosphaerellaceae</taxon>
        <taxon>Dothistroma</taxon>
    </lineage>
</organism>
<feature type="compositionally biased region" description="Low complexity" evidence="1">
    <location>
        <begin position="132"/>
        <end position="149"/>
    </location>
</feature>
<feature type="compositionally biased region" description="Polar residues" evidence="1">
    <location>
        <begin position="48"/>
        <end position="67"/>
    </location>
</feature>
<feature type="region of interest" description="Disordered" evidence="1">
    <location>
        <begin position="336"/>
        <end position="375"/>
    </location>
</feature>
<proteinExistence type="predicted"/>
<dbReference type="eggNOG" id="ENOG502RAIR">
    <property type="taxonomic scope" value="Eukaryota"/>
</dbReference>
<evidence type="ECO:0000313" key="2">
    <source>
        <dbReference type="EMBL" id="EME48713.1"/>
    </source>
</evidence>
<feature type="compositionally biased region" description="Pro residues" evidence="1">
    <location>
        <begin position="279"/>
        <end position="297"/>
    </location>
</feature>
<feature type="compositionally biased region" description="Low complexity" evidence="1">
    <location>
        <begin position="446"/>
        <end position="462"/>
    </location>
</feature>
<feature type="region of interest" description="Disordered" evidence="1">
    <location>
        <begin position="573"/>
        <end position="640"/>
    </location>
</feature>
<feature type="region of interest" description="Disordered" evidence="1">
    <location>
        <begin position="709"/>
        <end position="786"/>
    </location>
</feature>
<dbReference type="Proteomes" id="UP000016933">
    <property type="component" value="Unassembled WGS sequence"/>
</dbReference>
<feature type="compositionally biased region" description="Basic and acidic residues" evidence="1">
    <location>
        <begin position="573"/>
        <end position="585"/>
    </location>
</feature>
<feature type="region of interest" description="Disordered" evidence="1">
    <location>
        <begin position="446"/>
        <end position="478"/>
    </location>
</feature>
<dbReference type="OMA" id="LDSGCLQ"/>
<reference evidence="3" key="1">
    <citation type="journal article" date="2012" name="PLoS Genet.">
        <title>The genomes of the fungal plant pathogens Cladosporium fulvum and Dothistroma septosporum reveal adaptation to different hosts and lifestyles but also signatures of common ancestry.</title>
        <authorList>
            <person name="de Wit P.J.G.M."/>
            <person name="van der Burgt A."/>
            <person name="Oekmen B."/>
            <person name="Stergiopoulos I."/>
            <person name="Abd-Elsalam K.A."/>
            <person name="Aerts A.L."/>
            <person name="Bahkali A.H."/>
            <person name="Beenen H.G."/>
            <person name="Chettri P."/>
            <person name="Cox M.P."/>
            <person name="Datema E."/>
            <person name="de Vries R.P."/>
            <person name="Dhillon B."/>
            <person name="Ganley A.R."/>
            <person name="Griffiths S.A."/>
            <person name="Guo Y."/>
            <person name="Hamelin R.C."/>
            <person name="Henrissat B."/>
            <person name="Kabir M.S."/>
            <person name="Jashni M.K."/>
            <person name="Kema G."/>
            <person name="Klaubauf S."/>
            <person name="Lapidus A."/>
            <person name="Levasseur A."/>
            <person name="Lindquist E."/>
            <person name="Mehrabi R."/>
            <person name="Ohm R.A."/>
            <person name="Owen T.J."/>
            <person name="Salamov A."/>
            <person name="Schwelm A."/>
            <person name="Schijlen E."/>
            <person name="Sun H."/>
            <person name="van den Burg H.A."/>
            <person name="van Ham R.C.H.J."/>
            <person name="Zhang S."/>
            <person name="Goodwin S.B."/>
            <person name="Grigoriev I.V."/>
            <person name="Collemare J."/>
            <person name="Bradshaw R.E."/>
        </authorList>
    </citation>
    <scope>NUCLEOTIDE SEQUENCE [LARGE SCALE GENOMIC DNA]</scope>
    <source>
        <strain evidence="3">NZE10 / CBS 128990</strain>
    </source>
</reference>
<gene>
    <name evidence="2" type="ORF">DOTSEDRAFT_84268</name>
</gene>
<reference evidence="2 3" key="2">
    <citation type="journal article" date="2012" name="PLoS Pathog.">
        <title>Diverse lifestyles and strategies of plant pathogenesis encoded in the genomes of eighteen Dothideomycetes fungi.</title>
        <authorList>
            <person name="Ohm R.A."/>
            <person name="Feau N."/>
            <person name="Henrissat B."/>
            <person name="Schoch C.L."/>
            <person name="Horwitz B.A."/>
            <person name="Barry K.W."/>
            <person name="Condon B.J."/>
            <person name="Copeland A.C."/>
            <person name="Dhillon B."/>
            <person name="Glaser F."/>
            <person name="Hesse C.N."/>
            <person name="Kosti I."/>
            <person name="LaButti K."/>
            <person name="Lindquist E.A."/>
            <person name="Lucas S."/>
            <person name="Salamov A.A."/>
            <person name="Bradshaw R.E."/>
            <person name="Ciuffetti L."/>
            <person name="Hamelin R.C."/>
            <person name="Kema G.H.J."/>
            <person name="Lawrence C."/>
            <person name="Scott J.A."/>
            <person name="Spatafora J.W."/>
            <person name="Turgeon B.G."/>
            <person name="de Wit P.J.G.M."/>
            <person name="Zhong S."/>
            <person name="Goodwin S.B."/>
            <person name="Grigoriev I.V."/>
        </authorList>
    </citation>
    <scope>NUCLEOTIDE SEQUENCE [LARGE SCALE GENOMIC DNA]</scope>
    <source>
        <strain evidence="3">NZE10 / CBS 128990</strain>
    </source>
</reference>
<evidence type="ECO:0000256" key="1">
    <source>
        <dbReference type="SAM" id="MobiDB-lite"/>
    </source>
</evidence>
<keyword evidence="3" id="KW-1185">Reference proteome</keyword>
<feature type="compositionally biased region" description="Polar residues" evidence="1">
    <location>
        <begin position="600"/>
        <end position="625"/>
    </location>
</feature>
<feature type="compositionally biased region" description="Polar residues" evidence="1">
    <location>
        <begin position="753"/>
        <end position="763"/>
    </location>
</feature>
<feature type="compositionally biased region" description="Low complexity" evidence="1">
    <location>
        <begin position="229"/>
        <end position="243"/>
    </location>
</feature>
<dbReference type="AlphaFoldDB" id="N1Q0C2"/>
<sequence>MSSRPPQVDVFHFTNRISTAKIRKYRLATERGMAPGNGSAFAPPNGRLKNTSEQCNGMSEDPMQTPTPAAESSPDDQPPPAKKPRLKLNVRAKNDSPSDTIAVSRPRRDVKRRSYGKSVEQPEPEPVIFRKSQPSPAPSSGLSSLSSAPPSAPPSERAESPFMDPEPVEGEEYGDFLSYYVAGGPEPKSKSTKAAPTTKRKDKAESAKKAPAAHVRAERPVESSRDHAPQPAQSQAPQFPVQQHTHQHSLPITSQSQVHPQPSQATQQGGRPQMAPSYPRAPPVNQRPPPPRPIPIPQPVINFIDIVHDPGPMQPDTILVMIRKLENLSSALTNFGGVPAMPHTPPSEQPPQVMKPPKPTKAQKPAETGNGSKAPVDEVDTFLSIFDDGEDEDEDDELIEEEPRDPLDRHLLQPGMVDGPLSFGIQFIQNALKSWAQQRINHQVTQQFQAQHQQQMHQQQMQPVKRGPGRPRRYDDSTQQQTLGPIIHFDMANTPEGMAIKSFQSVLDCGCLQVNGILPVELSRALRRLYMQIDHLINQGVRDNTNWQCMSYGAQINAQKVRVEKWEEAAAKAEDELTRQRETGHPQHAMGPPTTERRSSAQYLAQQPYNAQQYSQPVQMASQPPGTRLGMASPRSPSVARQNALTAGVAGVLPAVSNAQEVFSVPQEQQRTGGGSTTGDAGSPIEIETDIIPQTSSLAVQPTRPITGGFTAVNGPPPSSQVRKDSMPFEGHDASSPETIKVAPRQNPGYASGSASPAVNQGNGMPGQGVMSRSNFPHPGAVVIDQ</sequence>
<dbReference type="EMBL" id="KB446535">
    <property type="protein sequence ID" value="EME48713.1"/>
    <property type="molecule type" value="Genomic_DNA"/>
</dbReference>
<dbReference type="OrthoDB" id="3648726at2759"/>
<dbReference type="HOGENOM" id="CLU_328759_0_0_1"/>
<feature type="compositionally biased region" description="Pro residues" evidence="1">
    <location>
        <begin position="342"/>
        <end position="359"/>
    </location>
</feature>
<protein>
    <submittedName>
        <fullName evidence="2">Uncharacterized protein</fullName>
    </submittedName>
</protein>
<feature type="compositionally biased region" description="Polar residues" evidence="1">
    <location>
        <begin position="248"/>
        <end position="270"/>
    </location>
</feature>
<feature type="compositionally biased region" description="Basic and acidic residues" evidence="1">
    <location>
        <begin position="722"/>
        <end position="735"/>
    </location>
</feature>
<accession>N1Q0C2</accession>
<name>N1Q0C2_DOTSN</name>
<feature type="region of interest" description="Disordered" evidence="1">
    <location>
        <begin position="28"/>
        <end position="297"/>
    </location>
</feature>